<reference evidence="2 3" key="1">
    <citation type="submission" date="2007-10" db="EMBL/GenBank/DDBJ databases">
        <title>Complete sequence of Desulfococcus oleovorans Hxd3.</title>
        <authorList>
            <consortium name="US DOE Joint Genome Institute"/>
            <person name="Copeland A."/>
            <person name="Lucas S."/>
            <person name="Lapidus A."/>
            <person name="Barry K."/>
            <person name="Glavina del Rio T."/>
            <person name="Dalin E."/>
            <person name="Tice H."/>
            <person name="Pitluck S."/>
            <person name="Kiss H."/>
            <person name="Brettin T."/>
            <person name="Bruce D."/>
            <person name="Detter J.C."/>
            <person name="Han C."/>
            <person name="Schmutz J."/>
            <person name="Larimer F."/>
            <person name="Land M."/>
            <person name="Hauser L."/>
            <person name="Kyrpides N."/>
            <person name="Kim E."/>
            <person name="Wawrik B."/>
            <person name="Richardson P."/>
        </authorList>
    </citation>
    <scope>NUCLEOTIDE SEQUENCE [LARGE SCALE GENOMIC DNA]</scope>
    <source>
        <strain evidence="3">DSM 6200 / JCM 39069 / Hxd3</strain>
    </source>
</reference>
<dbReference type="RefSeq" id="WP_012174931.1">
    <property type="nucleotide sequence ID" value="NC_009943.1"/>
</dbReference>
<dbReference type="Gene3D" id="2.60.200.40">
    <property type="match status" value="1"/>
</dbReference>
<dbReference type="KEGG" id="dol:Dole_1511"/>
<evidence type="ECO:0000313" key="3">
    <source>
        <dbReference type="Proteomes" id="UP000008561"/>
    </source>
</evidence>
<dbReference type="HOGENOM" id="CLU_896371_0_0_7"/>
<keyword evidence="2" id="KW-0418">Kinase</keyword>
<dbReference type="STRING" id="96561.Dole_1511"/>
<dbReference type="AlphaFoldDB" id="A8ZZG2"/>
<dbReference type="GO" id="GO:0016301">
    <property type="term" value="F:kinase activity"/>
    <property type="evidence" value="ECO:0007669"/>
    <property type="project" value="UniProtKB-KW"/>
</dbReference>
<dbReference type="eggNOG" id="COG1597">
    <property type="taxonomic scope" value="Bacteria"/>
</dbReference>
<dbReference type="OrthoDB" id="5487997at2"/>
<dbReference type="PROSITE" id="PS50146">
    <property type="entry name" value="DAGK"/>
    <property type="match status" value="1"/>
</dbReference>
<dbReference type="InterPro" id="IPR001206">
    <property type="entry name" value="Diacylglycerol_kinase_cat_dom"/>
</dbReference>
<gene>
    <name evidence="2" type="ordered locus">Dole_1511</name>
</gene>
<dbReference type="InterPro" id="IPR016064">
    <property type="entry name" value="NAD/diacylglycerol_kinase_sf"/>
</dbReference>
<dbReference type="SUPFAM" id="SSF111331">
    <property type="entry name" value="NAD kinase/diacylglycerol kinase-like"/>
    <property type="match status" value="1"/>
</dbReference>
<name>A8ZZG2_DESOH</name>
<feature type="domain" description="DAGKc" evidence="1">
    <location>
        <begin position="1"/>
        <end position="139"/>
    </location>
</feature>
<keyword evidence="2" id="KW-0808">Transferase</keyword>
<evidence type="ECO:0000313" key="2">
    <source>
        <dbReference type="EMBL" id="ABW67315.1"/>
    </source>
</evidence>
<dbReference type="Proteomes" id="UP000008561">
    <property type="component" value="Chromosome"/>
</dbReference>
<dbReference type="EMBL" id="CP000859">
    <property type="protein sequence ID" value="ABW67315.1"/>
    <property type="molecule type" value="Genomic_DNA"/>
</dbReference>
<dbReference type="Pfam" id="PF00781">
    <property type="entry name" value="DAGK_cat"/>
    <property type="match status" value="1"/>
</dbReference>
<evidence type="ECO:0000259" key="1">
    <source>
        <dbReference type="PROSITE" id="PS50146"/>
    </source>
</evidence>
<organism evidence="2 3">
    <name type="scientific">Desulfosudis oleivorans (strain DSM 6200 / JCM 39069 / Hxd3)</name>
    <name type="common">Desulfococcus oleovorans</name>
    <dbReference type="NCBI Taxonomy" id="96561"/>
    <lineage>
        <taxon>Bacteria</taxon>
        <taxon>Pseudomonadati</taxon>
        <taxon>Thermodesulfobacteriota</taxon>
        <taxon>Desulfobacteria</taxon>
        <taxon>Desulfobacterales</taxon>
        <taxon>Desulfosudaceae</taxon>
        <taxon>Desulfosudis</taxon>
    </lineage>
</organism>
<sequence>MGGIGVVYNPYAGRNRKNPGREERLKKILGDRGVWFRTENKDSLLNAAAYFLEQKTDIVAVSGGDGTLHQVFTAIINTYRDRPLPAFALLRSGTMNTVTKSIKLKGCAASTLRAIIDHHETGKPIKKFKQHLLRVNDVYGFMAGAGVIAYFLEVYYSAKHPGPPYAAAMVCRMIGSAIFGTDYNSRIFRPIRCRLEVDGREMEQAEYIFILGCTIREIGLGFTPTPRAYDRSGHFHLLAGSMSPANLVPKVPALWLGRDVEHPNLYFSGPTARVVMEPREKEPWMIDGDIYTTEEPLCFSVGPTVTLLGK</sequence>
<keyword evidence="3" id="KW-1185">Reference proteome</keyword>
<dbReference type="InterPro" id="IPR017438">
    <property type="entry name" value="ATP-NAD_kinase_N"/>
</dbReference>
<dbReference type="Gene3D" id="3.40.50.10330">
    <property type="entry name" value="Probable inorganic polyphosphate/atp-NAD kinase, domain 1"/>
    <property type="match status" value="1"/>
</dbReference>
<proteinExistence type="predicted"/>
<protein>
    <submittedName>
        <fullName evidence="2">Diacylglycerol kinase catalytic region</fullName>
    </submittedName>
</protein>
<accession>A8ZZG2</accession>